<evidence type="ECO:0000313" key="1">
    <source>
        <dbReference type="EMBL" id="RKE49488.1"/>
    </source>
</evidence>
<name>A0A420AYI1_SPHD1</name>
<sequence length="41" mass="4868">MGNTDDKLPYFSYKEESATATGRNKLFLYLRNYIAYPQQFI</sequence>
<dbReference type="EMBL" id="RAPY01000003">
    <property type="protein sequence ID" value="RKE49488.1"/>
    <property type="molecule type" value="Genomic_DNA"/>
</dbReference>
<reference evidence="1 2" key="1">
    <citation type="submission" date="2018-09" db="EMBL/GenBank/DDBJ databases">
        <title>Genomic Encyclopedia of Type Strains, Phase III (KMG-III): the genomes of soil and plant-associated and newly described type strains.</title>
        <authorList>
            <person name="Whitman W."/>
        </authorList>
    </citation>
    <scope>NUCLEOTIDE SEQUENCE [LARGE SCALE GENOMIC DNA]</scope>
    <source>
        <strain evidence="1 2">CECT 7938</strain>
    </source>
</reference>
<evidence type="ECO:0000313" key="2">
    <source>
        <dbReference type="Proteomes" id="UP000286246"/>
    </source>
</evidence>
<proteinExistence type="predicted"/>
<accession>A0A420AYI1</accession>
<comment type="caution">
    <text evidence="1">The sequence shown here is derived from an EMBL/GenBank/DDBJ whole genome shotgun (WGS) entry which is preliminary data.</text>
</comment>
<organism evidence="1 2">
    <name type="scientific">Sphingobacterium detergens</name>
    <dbReference type="NCBI Taxonomy" id="1145106"/>
    <lineage>
        <taxon>Bacteria</taxon>
        <taxon>Pseudomonadati</taxon>
        <taxon>Bacteroidota</taxon>
        <taxon>Sphingobacteriia</taxon>
        <taxon>Sphingobacteriales</taxon>
        <taxon>Sphingobacteriaceae</taxon>
        <taxon>Sphingobacterium</taxon>
    </lineage>
</organism>
<protein>
    <submittedName>
        <fullName evidence="1">Uncharacterized protein</fullName>
    </submittedName>
</protein>
<dbReference type="AlphaFoldDB" id="A0A420AYI1"/>
<gene>
    <name evidence="1" type="ORF">DFQ12_3602</name>
</gene>
<dbReference type="RefSeq" id="WP_279634413.1">
    <property type="nucleotide sequence ID" value="NZ_RAPY01000003.1"/>
</dbReference>
<dbReference type="Proteomes" id="UP000286246">
    <property type="component" value="Unassembled WGS sequence"/>
</dbReference>
<keyword evidence="2" id="KW-1185">Reference proteome</keyword>